<feature type="transmembrane region" description="Helical" evidence="14">
    <location>
        <begin position="59"/>
        <end position="79"/>
    </location>
</feature>
<gene>
    <name evidence="14" type="primary">fluC</name>
    <name evidence="14" type="synonym">crcB</name>
    <name evidence="15" type="ORF">ACFP1F_09500</name>
</gene>
<name>A0ABW1UW75_9LACO</name>
<dbReference type="EMBL" id="JBHSSN010000015">
    <property type="protein sequence ID" value="MFC6323974.1"/>
    <property type="molecule type" value="Genomic_DNA"/>
</dbReference>
<evidence type="ECO:0000256" key="13">
    <source>
        <dbReference type="ARBA" id="ARBA00049940"/>
    </source>
</evidence>
<protein>
    <recommendedName>
        <fullName evidence="14">Fluoride-specific ion channel FluC</fullName>
    </recommendedName>
</protein>
<evidence type="ECO:0000256" key="9">
    <source>
        <dbReference type="ARBA" id="ARBA00023136"/>
    </source>
</evidence>
<keyword evidence="4 14" id="KW-0812">Transmembrane</keyword>
<accession>A0ABW1UW75</accession>
<evidence type="ECO:0000256" key="12">
    <source>
        <dbReference type="ARBA" id="ARBA00035585"/>
    </source>
</evidence>
<evidence type="ECO:0000256" key="1">
    <source>
        <dbReference type="ARBA" id="ARBA00004651"/>
    </source>
</evidence>
<keyword evidence="7 14" id="KW-0915">Sodium</keyword>
<keyword evidence="9 14" id="KW-0472">Membrane</keyword>
<feature type="binding site" evidence="14">
    <location>
        <position position="73"/>
    </location>
    <ligand>
        <name>Na(+)</name>
        <dbReference type="ChEBI" id="CHEBI:29101"/>
        <note>structural</note>
    </ligand>
</feature>
<feature type="binding site" evidence="14">
    <location>
        <position position="70"/>
    </location>
    <ligand>
        <name>Na(+)</name>
        <dbReference type="ChEBI" id="CHEBI:29101"/>
        <note>structural</note>
    </ligand>
</feature>
<evidence type="ECO:0000256" key="10">
    <source>
        <dbReference type="ARBA" id="ARBA00023303"/>
    </source>
</evidence>
<evidence type="ECO:0000256" key="7">
    <source>
        <dbReference type="ARBA" id="ARBA00023053"/>
    </source>
</evidence>
<dbReference type="InterPro" id="IPR003691">
    <property type="entry name" value="FluC"/>
</dbReference>
<dbReference type="PANTHER" id="PTHR28259:SF16">
    <property type="entry name" value="FLUORIDE-SPECIFIC ION CHANNEL FLUC 2"/>
    <property type="match status" value="1"/>
</dbReference>
<evidence type="ECO:0000256" key="14">
    <source>
        <dbReference type="HAMAP-Rule" id="MF_00454"/>
    </source>
</evidence>
<keyword evidence="8 14" id="KW-0406">Ion transport</keyword>
<proteinExistence type="inferred from homology"/>
<keyword evidence="5 14" id="KW-0479">Metal-binding</keyword>
<evidence type="ECO:0000256" key="11">
    <source>
        <dbReference type="ARBA" id="ARBA00035120"/>
    </source>
</evidence>
<dbReference type="Proteomes" id="UP001596186">
    <property type="component" value="Unassembled WGS sequence"/>
</dbReference>
<keyword evidence="10 14" id="KW-0407">Ion channel</keyword>
<keyword evidence="3 14" id="KW-1003">Cell membrane</keyword>
<dbReference type="RefSeq" id="WP_225425190.1">
    <property type="nucleotide sequence ID" value="NZ_JBHSSN010000015.1"/>
</dbReference>
<reference evidence="16" key="1">
    <citation type="journal article" date="2019" name="Int. J. Syst. Evol. Microbiol.">
        <title>The Global Catalogue of Microorganisms (GCM) 10K type strain sequencing project: providing services to taxonomists for standard genome sequencing and annotation.</title>
        <authorList>
            <consortium name="The Broad Institute Genomics Platform"/>
            <consortium name="The Broad Institute Genome Sequencing Center for Infectious Disease"/>
            <person name="Wu L."/>
            <person name="Ma J."/>
        </authorList>
    </citation>
    <scope>NUCLEOTIDE SEQUENCE [LARGE SCALE GENOMIC DNA]</scope>
    <source>
        <strain evidence="16">CCM 8895</strain>
    </source>
</reference>
<dbReference type="Pfam" id="PF02537">
    <property type="entry name" value="CRCB"/>
    <property type="match status" value="1"/>
</dbReference>
<comment type="catalytic activity">
    <reaction evidence="12">
        <text>fluoride(in) = fluoride(out)</text>
        <dbReference type="Rhea" id="RHEA:76159"/>
        <dbReference type="ChEBI" id="CHEBI:17051"/>
    </reaction>
    <physiologicalReaction direction="left-to-right" evidence="12">
        <dbReference type="Rhea" id="RHEA:76160"/>
    </physiologicalReaction>
</comment>
<evidence type="ECO:0000256" key="8">
    <source>
        <dbReference type="ARBA" id="ARBA00023065"/>
    </source>
</evidence>
<comment type="activity regulation">
    <text evidence="14">Na(+) is not transported, but it plays an essential structural role and its presence is essential for fluoride channel function.</text>
</comment>
<dbReference type="PANTHER" id="PTHR28259">
    <property type="entry name" value="FLUORIDE EXPORT PROTEIN 1-RELATED"/>
    <property type="match status" value="1"/>
</dbReference>
<evidence type="ECO:0000256" key="2">
    <source>
        <dbReference type="ARBA" id="ARBA00022448"/>
    </source>
</evidence>
<comment type="function">
    <text evidence="13 14">Fluoride-specific ion channel. Important for reducing fluoride concentration in the cell, thus reducing its toxicity.</text>
</comment>
<organism evidence="15 16">
    <name type="scientific">Companilactobacillus baiquanensis</name>
    <dbReference type="NCBI Taxonomy" id="2486005"/>
    <lineage>
        <taxon>Bacteria</taxon>
        <taxon>Bacillati</taxon>
        <taxon>Bacillota</taxon>
        <taxon>Bacilli</taxon>
        <taxon>Lactobacillales</taxon>
        <taxon>Lactobacillaceae</taxon>
        <taxon>Companilactobacillus</taxon>
    </lineage>
</organism>
<feature type="transmembrane region" description="Helical" evidence="14">
    <location>
        <begin position="6"/>
        <end position="26"/>
    </location>
</feature>
<comment type="caution">
    <text evidence="15">The sequence shown here is derived from an EMBL/GenBank/DDBJ whole genome shotgun (WGS) entry which is preliminary data.</text>
</comment>
<evidence type="ECO:0000256" key="5">
    <source>
        <dbReference type="ARBA" id="ARBA00022723"/>
    </source>
</evidence>
<comment type="similarity">
    <text evidence="11 14">Belongs to the fluoride channel Fluc/FEX (TC 1.A.43) family.</text>
</comment>
<evidence type="ECO:0000256" key="3">
    <source>
        <dbReference type="ARBA" id="ARBA00022475"/>
    </source>
</evidence>
<keyword evidence="16" id="KW-1185">Reference proteome</keyword>
<evidence type="ECO:0000313" key="15">
    <source>
        <dbReference type="EMBL" id="MFC6323974.1"/>
    </source>
</evidence>
<sequence>MIINSLLVGFGAAFGAYIRNFLTLISRKVKIDFPFMTMLINISGSFVLGYLTASVTDKKMLLFLGTGICGGFTTFGTFNMELSQLWFQRRFISCLIYFSLTYIFGILGFIIGIHI</sequence>
<evidence type="ECO:0000256" key="6">
    <source>
        <dbReference type="ARBA" id="ARBA00022989"/>
    </source>
</evidence>
<feature type="transmembrane region" description="Helical" evidence="14">
    <location>
        <begin position="91"/>
        <end position="113"/>
    </location>
</feature>
<evidence type="ECO:0000313" key="16">
    <source>
        <dbReference type="Proteomes" id="UP001596186"/>
    </source>
</evidence>
<comment type="subcellular location">
    <subcellularLocation>
        <location evidence="1 14">Cell membrane</location>
        <topology evidence="1 14">Multi-pass membrane protein</topology>
    </subcellularLocation>
</comment>
<keyword evidence="6 14" id="KW-1133">Transmembrane helix</keyword>
<dbReference type="HAMAP" id="MF_00454">
    <property type="entry name" value="FluC"/>
    <property type="match status" value="1"/>
</dbReference>
<keyword evidence="2 14" id="KW-0813">Transport</keyword>
<feature type="transmembrane region" description="Helical" evidence="14">
    <location>
        <begin position="33"/>
        <end position="53"/>
    </location>
</feature>
<evidence type="ECO:0000256" key="4">
    <source>
        <dbReference type="ARBA" id="ARBA00022692"/>
    </source>
</evidence>